<comment type="caution">
    <text evidence="5">The sequence shown here is derived from an EMBL/GenBank/DDBJ whole genome shotgun (WGS) entry which is preliminary data.</text>
</comment>
<keyword evidence="6" id="KW-1185">Reference proteome</keyword>
<keyword evidence="2" id="KW-0378">Hydrolase</keyword>
<protein>
    <recommendedName>
        <fullName evidence="4">Ubiquitin-like protease family profile domain-containing protein</fullName>
    </recommendedName>
</protein>
<evidence type="ECO:0000256" key="3">
    <source>
        <dbReference type="SAM" id="MobiDB-lite"/>
    </source>
</evidence>
<organism evidence="5 6">
    <name type="scientific">Brassica cretica</name>
    <name type="common">Mustard</name>
    <dbReference type="NCBI Taxonomy" id="69181"/>
    <lineage>
        <taxon>Eukaryota</taxon>
        <taxon>Viridiplantae</taxon>
        <taxon>Streptophyta</taxon>
        <taxon>Embryophyta</taxon>
        <taxon>Tracheophyta</taxon>
        <taxon>Spermatophyta</taxon>
        <taxon>Magnoliopsida</taxon>
        <taxon>eudicotyledons</taxon>
        <taxon>Gunneridae</taxon>
        <taxon>Pentapetalae</taxon>
        <taxon>rosids</taxon>
        <taxon>malvids</taxon>
        <taxon>Brassicales</taxon>
        <taxon>Brassicaceae</taxon>
        <taxon>Brassiceae</taxon>
        <taxon>Brassica</taxon>
    </lineage>
</organism>
<proteinExistence type="predicted"/>
<sequence>MIPLATISENPNFQFSTNSPPIFQFFTLSFHFRLRNTAVLRLPYQSAAVNLLSFQFKSCKNFNPKTQFQPRNSISPSRNNQLDHRLPPRLFTTDRFPSGRLNIYSKPDLLAFIRHVLRDTLEFQFIRSSCFGKLFDLPTCQCPVSCKLTHAMLTRHLVCEDKHTFWSIFGSDPIKFGLQEFGTITGLPYGAFPLLKQETFRLKGFPLALQLLAYQAVPKLQSTIPIPFDSLTIMDLIEPHLPLYPAPSISDILSVEADPDLSSNITPTTTWMGSLARCIQRDDRVSYKEQLIADHRSFNKDLWHGGDTSVPIISPPSDEDEPILERKTRKPKAPCKKVLKSKPASSKVLKPRKTSKKSDTGHKQRCISSYFHAVSSSRTSNDKILELLSGISDQISNRQKEQKLLRKLLKRKKTPTSLKRSAFHTLRDLSKKGHQSHKGCLAEPTNQKTADFSHQTVTFLFLLLCKFSPCNFDAYLYCLIGFLYLSLSLPPMEEYHPFTHSPVVSQYAAQLYGSTSVSKSTGEPVHEQAVETPAVHTSPIHTSPVHDTTDHLVAVHNSPTHNSPINNTPIHEKTPFHPTLTTLPYLRRPSVIYDASDHPNSSEIHHILFHGKEIFDPISPDPPSLSKPKFDSLPLPFTPDTSSNKSSDSLPGFVGHATTINAFSAPTTSNPFSVANSIVPNIQDQQTEDNDIVELSVGSPAREMHIHIPSIEENFLAKEFYSHGNPHAHASCKALSPTRGAKIFFHYSSPYSWNPGNIQRFLQAANYHLAQFCGLEPFQWHRIQDLYINERGGDSGPVTAKFLEMHVHGDPEPNMSSITYREVDEIRKQYALNIYKTIVMPAYYGRA</sequence>
<dbReference type="PANTHER" id="PTHR48449">
    <property type="entry name" value="DUF1985 DOMAIN-CONTAINING PROTEIN"/>
    <property type="match status" value="1"/>
</dbReference>
<evidence type="ECO:0000313" key="5">
    <source>
        <dbReference type="EMBL" id="KAF3515663.1"/>
    </source>
</evidence>
<feature type="region of interest" description="Disordered" evidence="3">
    <location>
        <begin position="309"/>
        <end position="362"/>
    </location>
</feature>
<dbReference type="PANTHER" id="PTHR48449:SF1">
    <property type="entry name" value="DUF1985 DOMAIN-CONTAINING PROTEIN"/>
    <property type="match status" value="1"/>
</dbReference>
<dbReference type="EMBL" id="QGKV02001556">
    <property type="protein sequence ID" value="KAF3515663.1"/>
    <property type="molecule type" value="Genomic_DNA"/>
</dbReference>
<keyword evidence="1" id="KW-0645">Protease</keyword>
<dbReference type="InterPro" id="IPR003653">
    <property type="entry name" value="Peptidase_C48_C"/>
</dbReference>
<evidence type="ECO:0000256" key="2">
    <source>
        <dbReference type="ARBA" id="ARBA00022801"/>
    </source>
</evidence>
<reference evidence="5 6" key="1">
    <citation type="journal article" date="2020" name="BMC Genomics">
        <title>Intraspecific diversification of the crop wild relative Brassica cretica Lam. using demographic model selection.</title>
        <authorList>
            <person name="Kioukis A."/>
            <person name="Michalopoulou V.A."/>
            <person name="Briers L."/>
            <person name="Pirintsos S."/>
            <person name="Studholme D.J."/>
            <person name="Pavlidis P."/>
            <person name="Sarris P.F."/>
        </authorList>
    </citation>
    <scope>NUCLEOTIDE SEQUENCE [LARGE SCALE GENOMIC DNA]</scope>
    <source>
        <strain evidence="6">cv. PFS-1207/04</strain>
    </source>
</reference>
<feature type="region of interest" description="Disordered" evidence="3">
    <location>
        <begin position="619"/>
        <end position="648"/>
    </location>
</feature>
<dbReference type="Proteomes" id="UP000266723">
    <property type="component" value="Unassembled WGS sequence"/>
</dbReference>
<gene>
    <name evidence="5" type="ORF">DY000_02059963</name>
</gene>
<accession>A0ABQ7ANN7</accession>
<evidence type="ECO:0000256" key="1">
    <source>
        <dbReference type="ARBA" id="ARBA00022670"/>
    </source>
</evidence>
<dbReference type="Pfam" id="PF02902">
    <property type="entry name" value="Peptidase_C48"/>
    <property type="match status" value="1"/>
</dbReference>
<evidence type="ECO:0000259" key="4">
    <source>
        <dbReference type="Pfam" id="PF02902"/>
    </source>
</evidence>
<feature type="compositionally biased region" description="Polar residues" evidence="3">
    <location>
        <begin position="639"/>
        <end position="648"/>
    </location>
</feature>
<feature type="compositionally biased region" description="Basic residues" evidence="3">
    <location>
        <begin position="327"/>
        <end position="340"/>
    </location>
</feature>
<feature type="domain" description="Ubiquitin-like protease family profile" evidence="4">
    <location>
        <begin position="758"/>
        <end position="839"/>
    </location>
</feature>
<evidence type="ECO:0000313" key="6">
    <source>
        <dbReference type="Proteomes" id="UP000266723"/>
    </source>
</evidence>
<name>A0ABQ7ANN7_BRACR</name>